<feature type="transmembrane region" description="Helical" evidence="10">
    <location>
        <begin position="181"/>
        <end position="200"/>
    </location>
</feature>
<evidence type="ECO:0000256" key="1">
    <source>
        <dbReference type="ARBA" id="ARBA00004651"/>
    </source>
</evidence>
<reference evidence="11" key="1">
    <citation type="submission" date="2021-03" db="EMBL/GenBank/DDBJ databases">
        <title>Chromosome level genome of the anhydrobiotic midge Polypedilum vanderplanki.</title>
        <authorList>
            <person name="Yoshida Y."/>
            <person name="Kikawada T."/>
            <person name="Gusev O."/>
        </authorList>
    </citation>
    <scope>NUCLEOTIDE SEQUENCE</scope>
    <source>
        <strain evidence="11">NIAS01</strain>
        <tissue evidence="11">Whole body or cell culture</tissue>
    </source>
</reference>
<dbReference type="GO" id="GO:0004984">
    <property type="term" value="F:olfactory receptor activity"/>
    <property type="evidence" value="ECO:0007669"/>
    <property type="project" value="InterPro"/>
</dbReference>
<keyword evidence="2" id="KW-1003">Cell membrane</keyword>
<protein>
    <recommendedName>
        <fullName evidence="10">Odorant receptor</fullName>
    </recommendedName>
</protein>
<keyword evidence="6 10" id="KW-1133">Transmembrane helix</keyword>
<sequence length="396" mass="45509">MDPFGLYSQSTFFVKNREVQYEHFFTVLSHMMPYCGYDPRYLSDCVNETERRILILKNIFYWMLAISAAAMLFLIFFEAWQSHDMGKLALATSTSLTAVVYFLVVGRLQLSKVEIFNFFERFRQNFPSQGHVAVNACLFIQNLSVVFIMLWLVLIIIVCFVPLASILLFSRKILFYPVPEFMMHGLIYFLTYLWSDHIVVFTNLQYLTLTLIIVTLVSLVCLEFDQLAHDVASLKHLDENELSESLPTLVERHIRALELTETLDGFFSIIFLIRFVLSIFAIGIDFFAIMSLKNPSDISLGVALIISELSQLFMISCIGQMLMNANNRFATAVYDCGWENWTSLSLKKNMLMILKKAQNPASLTIWKFGSISLELFASIVNSIYDITSFLSAVYDN</sequence>
<evidence type="ECO:0000313" key="11">
    <source>
        <dbReference type="EMBL" id="KAG5667317.1"/>
    </source>
</evidence>
<accession>A0A9J6BC80</accession>
<evidence type="ECO:0000256" key="8">
    <source>
        <dbReference type="ARBA" id="ARBA00023170"/>
    </source>
</evidence>
<keyword evidence="12" id="KW-1185">Reference proteome</keyword>
<comment type="caution">
    <text evidence="11">The sequence shown here is derived from an EMBL/GenBank/DDBJ whole genome shotgun (WGS) entry which is preliminary data.</text>
</comment>
<dbReference type="AlphaFoldDB" id="A0A9J6BC80"/>
<feature type="transmembrane region" description="Helical" evidence="10">
    <location>
        <begin position="89"/>
        <end position="110"/>
    </location>
</feature>
<dbReference type="InterPro" id="IPR004117">
    <property type="entry name" value="7tm6_olfct_rcpt"/>
</dbReference>
<dbReference type="Proteomes" id="UP001107558">
    <property type="component" value="Chromosome 4"/>
</dbReference>
<evidence type="ECO:0000313" key="12">
    <source>
        <dbReference type="Proteomes" id="UP001107558"/>
    </source>
</evidence>
<feature type="transmembrane region" description="Helical" evidence="10">
    <location>
        <begin position="298"/>
        <end position="318"/>
    </location>
</feature>
<evidence type="ECO:0000256" key="2">
    <source>
        <dbReference type="ARBA" id="ARBA00022475"/>
    </source>
</evidence>
<dbReference type="OrthoDB" id="7760781at2759"/>
<comment type="similarity">
    <text evidence="10">Belongs to the insect chemoreceptor superfamily. Heteromeric odorant receptor channel (TC 1.A.69) family.</text>
</comment>
<evidence type="ECO:0000256" key="7">
    <source>
        <dbReference type="ARBA" id="ARBA00023136"/>
    </source>
</evidence>
<organism evidence="11 12">
    <name type="scientific">Polypedilum vanderplanki</name>
    <name type="common">Sleeping chironomid midge</name>
    <dbReference type="NCBI Taxonomy" id="319348"/>
    <lineage>
        <taxon>Eukaryota</taxon>
        <taxon>Metazoa</taxon>
        <taxon>Ecdysozoa</taxon>
        <taxon>Arthropoda</taxon>
        <taxon>Hexapoda</taxon>
        <taxon>Insecta</taxon>
        <taxon>Pterygota</taxon>
        <taxon>Neoptera</taxon>
        <taxon>Endopterygota</taxon>
        <taxon>Diptera</taxon>
        <taxon>Nematocera</taxon>
        <taxon>Chironomoidea</taxon>
        <taxon>Chironomidae</taxon>
        <taxon>Chironominae</taxon>
        <taxon>Polypedilum</taxon>
        <taxon>Polypedilum</taxon>
    </lineage>
</organism>
<name>A0A9J6BC80_POLVA</name>
<dbReference type="Pfam" id="PF02949">
    <property type="entry name" value="7tm_6"/>
    <property type="match status" value="1"/>
</dbReference>
<keyword evidence="4 10" id="KW-0812">Transmembrane</keyword>
<dbReference type="PANTHER" id="PTHR21137:SF35">
    <property type="entry name" value="ODORANT RECEPTOR 19A-RELATED"/>
    <property type="match status" value="1"/>
</dbReference>
<gene>
    <name evidence="11" type="ORF">PVAND_015302</name>
</gene>
<dbReference type="GO" id="GO:0005549">
    <property type="term" value="F:odorant binding"/>
    <property type="evidence" value="ECO:0007669"/>
    <property type="project" value="InterPro"/>
</dbReference>
<proteinExistence type="inferred from homology"/>
<dbReference type="EMBL" id="JADBJN010000004">
    <property type="protein sequence ID" value="KAG5667317.1"/>
    <property type="molecule type" value="Genomic_DNA"/>
</dbReference>
<feature type="transmembrane region" description="Helical" evidence="10">
    <location>
        <begin position="265"/>
        <end position="292"/>
    </location>
</feature>
<keyword evidence="8 10" id="KW-0675">Receptor</keyword>
<keyword evidence="7 10" id="KW-0472">Membrane</keyword>
<feature type="transmembrane region" description="Helical" evidence="10">
    <location>
        <begin position="206"/>
        <end position="224"/>
    </location>
</feature>
<feature type="transmembrane region" description="Helical" evidence="10">
    <location>
        <begin position="59"/>
        <end position="77"/>
    </location>
</feature>
<keyword evidence="9 10" id="KW-0807">Transducer</keyword>
<evidence type="ECO:0000256" key="4">
    <source>
        <dbReference type="ARBA" id="ARBA00022692"/>
    </source>
</evidence>
<keyword evidence="5 10" id="KW-0552">Olfaction</keyword>
<dbReference type="GO" id="GO:0007165">
    <property type="term" value="P:signal transduction"/>
    <property type="evidence" value="ECO:0007669"/>
    <property type="project" value="UniProtKB-KW"/>
</dbReference>
<feature type="transmembrane region" description="Helical" evidence="10">
    <location>
        <begin position="148"/>
        <end position="169"/>
    </location>
</feature>
<dbReference type="PANTHER" id="PTHR21137">
    <property type="entry name" value="ODORANT RECEPTOR"/>
    <property type="match status" value="1"/>
</dbReference>
<evidence type="ECO:0000256" key="5">
    <source>
        <dbReference type="ARBA" id="ARBA00022725"/>
    </source>
</evidence>
<evidence type="ECO:0000256" key="3">
    <source>
        <dbReference type="ARBA" id="ARBA00022606"/>
    </source>
</evidence>
<keyword evidence="3 10" id="KW-0716">Sensory transduction</keyword>
<dbReference type="GO" id="GO:0005886">
    <property type="term" value="C:plasma membrane"/>
    <property type="evidence" value="ECO:0007669"/>
    <property type="project" value="UniProtKB-SubCell"/>
</dbReference>
<evidence type="ECO:0000256" key="9">
    <source>
        <dbReference type="ARBA" id="ARBA00023224"/>
    </source>
</evidence>
<comment type="subcellular location">
    <subcellularLocation>
        <location evidence="1 10">Cell membrane</location>
        <topology evidence="1 10">Multi-pass membrane protein</topology>
    </subcellularLocation>
</comment>
<evidence type="ECO:0000256" key="6">
    <source>
        <dbReference type="ARBA" id="ARBA00022989"/>
    </source>
</evidence>
<evidence type="ECO:0000256" key="10">
    <source>
        <dbReference type="RuleBase" id="RU351113"/>
    </source>
</evidence>